<evidence type="ECO:0000313" key="2">
    <source>
        <dbReference type="Proteomes" id="UP000616779"/>
    </source>
</evidence>
<reference evidence="1 2" key="1">
    <citation type="submission" date="2019-10" db="EMBL/GenBank/DDBJ databases">
        <title>Description of Paenibacillus terrestris sp. nov.</title>
        <authorList>
            <person name="Carlier A."/>
            <person name="Qi S."/>
        </authorList>
    </citation>
    <scope>NUCLEOTIDE SEQUENCE [LARGE SCALE GENOMIC DNA]</scope>
    <source>
        <strain evidence="1 2">LMG 31458</strain>
    </source>
</reference>
<dbReference type="Proteomes" id="UP000616779">
    <property type="component" value="Unassembled WGS sequence"/>
</dbReference>
<dbReference type="Gene3D" id="2.50.20.10">
    <property type="entry name" value="Lipoprotein localisation LolA/LolB/LppX"/>
    <property type="match status" value="1"/>
</dbReference>
<accession>A0ABX1Y687</accession>
<protein>
    <recommendedName>
        <fullName evidence="3">MucBP domain-containing protein</fullName>
    </recommendedName>
</protein>
<dbReference type="EMBL" id="WHOA01000219">
    <property type="protein sequence ID" value="NOU75586.1"/>
    <property type="molecule type" value="Genomic_DNA"/>
</dbReference>
<evidence type="ECO:0008006" key="3">
    <source>
        <dbReference type="Google" id="ProtNLM"/>
    </source>
</evidence>
<evidence type="ECO:0000313" key="1">
    <source>
        <dbReference type="EMBL" id="NOU75586.1"/>
    </source>
</evidence>
<proteinExistence type="predicted"/>
<organism evidence="1 2">
    <name type="scientific">Paenibacillus phytorum</name>
    <dbReference type="NCBI Taxonomy" id="2654977"/>
    <lineage>
        <taxon>Bacteria</taxon>
        <taxon>Bacillati</taxon>
        <taxon>Bacillota</taxon>
        <taxon>Bacilli</taxon>
        <taxon>Bacillales</taxon>
        <taxon>Paenibacillaceae</taxon>
        <taxon>Paenibacillus</taxon>
    </lineage>
</organism>
<dbReference type="RefSeq" id="WP_171647363.1">
    <property type="nucleotide sequence ID" value="NZ_WHOA01000219.1"/>
</dbReference>
<keyword evidence="2" id="KW-1185">Reference proteome</keyword>
<sequence>MIHSYKNYTTIKGIIRSHFDKDTTTVHFQIRQGEKPGAYWLIENKNSNMTKVYDGTYMFQTNIPLFDASVKKPDYNFEKDEIQKSGVPYTIAGLPHPYLLAETVLADSEKWSMEGKEPLLGRTAVVIRAGTDPYSVFPVTGTKLWVDEVTGILLKKAYYTESSELPIIQAEMLELEVNAPLDQEKLSVPHGEVAQYK</sequence>
<gene>
    <name evidence="1" type="ORF">GC098_30135</name>
</gene>
<comment type="caution">
    <text evidence="1">The sequence shown here is derived from an EMBL/GenBank/DDBJ whole genome shotgun (WGS) entry which is preliminary data.</text>
</comment>
<name>A0ABX1Y687_9BACL</name>